<keyword evidence="8" id="KW-0032">Aminotransferase</keyword>
<dbReference type="AlphaFoldDB" id="A0AAJ4SJX2"/>
<protein>
    <submittedName>
        <fullName evidence="8">Aminotransferase class I/II-fold pyridoxal phosphate-dependent enzyme</fullName>
    </submittedName>
</protein>
<dbReference type="Gene3D" id="3.40.640.10">
    <property type="entry name" value="Type I PLP-dependent aspartate aminotransferase-like (Major domain)"/>
    <property type="match status" value="1"/>
</dbReference>
<dbReference type="RefSeq" id="WP_126476448.1">
    <property type="nucleotide sequence ID" value="NZ_JBKGVR010000001.1"/>
</dbReference>
<keyword evidence="5" id="KW-0456">Lyase</keyword>
<dbReference type="InterPro" id="IPR000310">
    <property type="entry name" value="Orn/Lys/Arg_deCO2ase_major_dom"/>
</dbReference>
<dbReference type="Pfam" id="PF03711">
    <property type="entry name" value="OKR_DC_1_C"/>
    <property type="match status" value="1"/>
</dbReference>
<dbReference type="GO" id="GO:0008483">
    <property type="term" value="F:transaminase activity"/>
    <property type="evidence" value="ECO:0007669"/>
    <property type="project" value="UniProtKB-KW"/>
</dbReference>
<evidence type="ECO:0000259" key="7">
    <source>
        <dbReference type="Pfam" id="PF03711"/>
    </source>
</evidence>
<keyword evidence="8" id="KW-0808">Transferase</keyword>
<reference evidence="8 9" key="1">
    <citation type="submission" date="2018-10" db="EMBL/GenBank/DDBJ databases">
        <title>A collection Staphylococci species genome sequencing.</title>
        <authorList>
            <person name="Cole K."/>
        </authorList>
    </citation>
    <scope>NUCLEOTIDE SEQUENCE [LARGE SCALE GENOMIC DNA]</scope>
    <source>
        <strain evidence="9">NCTC 12218</strain>
    </source>
</reference>
<dbReference type="GO" id="GO:0016831">
    <property type="term" value="F:carboxy-lyase activity"/>
    <property type="evidence" value="ECO:0007669"/>
    <property type="project" value="UniProtKB-KW"/>
</dbReference>
<name>A0AAJ4SJX2_MAMSC</name>
<dbReference type="SUPFAM" id="SSF53383">
    <property type="entry name" value="PLP-dependent transferases"/>
    <property type="match status" value="1"/>
</dbReference>
<dbReference type="EMBL" id="RXWV01000008">
    <property type="protein sequence ID" value="RTX75034.1"/>
    <property type="molecule type" value="Genomic_DNA"/>
</dbReference>
<evidence type="ECO:0000313" key="8">
    <source>
        <dbReference type="EMBL" id="RTX75034.1"/>
    </source>
</evidence>
<dbReference type="InterPro" id="IPR008286">
    <property type="entry name" value="Prn/Lys/Arg_de-COase_C"/>
</dbReference>
<dbReference type="PANTHER" id="PTHR43277:SF3">
    <property type="entry name" value="DECARBOXYLASE, PUTATIVE-RELATED"/>
    <property type="match status" value="1"/>
</dbReference>
<proteinExistence type="inferred from homology"/>
<comment type="cofactor">
    <cofactor evidence="1">
        <name>pyridoxal 5'-phosphate</name>
        <dbReference type="ChEBI" id="CHEBI:597326"/>
    </cofactor>
</comment>
<feature type="domain" description="Orn/Lys/Arg decarboxylases family 1 pyridoxal-P attachment site" evidence="6">
    <location>
        <begin position="29"/>
        <end position="267"/>
    </location>
</feature>
<sequence length="449" mass="51655">MNINEKLKSLNGLDAISLHVPGHHNHTIGYLDEINLAMDMTEITGLDDLHQPESCIKMSMSELNRYPGYYGQYLVNGTTVGILSAIYAVAHLDGEVLIPRNAHKSVFNALNLTKQDAKFMPMTISDKTNQYNGVALLRDLDLNHIKLAIFTYPNYYGETFDIEESIKILKEHQIPVLVDEAHGAHFGISSYFPKSSMTYGADIVVQSYHKTLPALTMGSVLYMREDLEIKSNIQQYLKMLQTSSPSYLIMASLESAEKFYKQFDDQRFKYNRQTFIETMENVGFEVGSLEDPLKLIVSYRGLSGFEIQKLFEDVHIYVELCDYKFVLLVLPLWHESDKFPFEDMFDRVRNIKVNVEHQLKEEVQFKLPYETDSTMYKYNDIEKTKMMDLNTSYGYIAAEDIVPYPPGIPVILKGENIRKEIVDSLLQWLDRGGRVEGILNKQIKVKDEQ</sequence>
<dbReference type="Pfam" id="PF01276">
    <property type="entry name" value="OKR_DC_1"/>
    <property type="match status" value="1"/>
</dbReference>
<dbReference type="InterPro" id="IPR015421">
    <property type="entry name" value="PyrdxlP-dep_Trfase_major"/>
</dbReference>
<dbReference type="InterPro" id="IPR036633">
    <property type="entry name" value="Prn/Lys/Arg_de-COase_C_sf"/>
</dbReference>
<evidence type="ECO:0000256" key="4">
    <source>
        <dbReference type="ARBA" id="ARBA00022898"/>
    </source>
</evidence>
<evidence type="ECO:0000256" key="5">
    <source>
        <dbReference type="ARBA" id="ARBA00023239"/>
    </source>
</evidence>
<dbReference type="Gene3D" id="3.90.105.10">
    <property type="entry name" value="Molybdopterin biosynthesis moea protein, domain 2"/>
    <property type="match status" value="1"/>
</dbReference>
<organism evidence="8 9">
    <name type="scientific">Mammaliicoccus sciuri</name>
    <name type="common">Staphylococcus sciuri</name>
    <dbReference type="NCBI Taxonomy" id="1296"/>
    <lineage>
        <taxon>Bacteria</taxon>
        <taxon>Bacillati</taxon>
        <taxon>Bacillota</taxon>
        <taxon>Bacilli</taxon>
        <taxon>Bacillales</taxon>
        <taxon>Staphylococcaceae</taxon>
        <taxon>Mammaliicoccus</taxon>
    </lineage>
</organism>
<dbReference type="Proteomes" id="UP000274792">
    <property type="component" value="Unassembled WGS sequence"/>
</dbReference>
<evidence type="ECO:0000313" key="9">
    <source>
        <dbReference type="Proteomes" id="UP000274792"/>
    </source>
</evidence>
<evidence type="ECO:0000259" key="6">
    <source>
        <dbReference type="Pfam" id="PF01276"/>
    </source>
</evidence>
<dbReference type="PANTHER" id="PTHR43277">
    <property type="entry name" value="ARGININE DECARBOXYLASE"/>
    <property type="match status" value="1"/>
</dbReference>
<evidence type="ECO:0000256" key="2">
    <source>
        <dbReference type="ARBA" id="ARBA00010671"/>
    </source>
</evidence>
<dbReference type="InterPro" id="IPR015424">
    <property type="entry name" value="PyrdxlP-dep_Trfase"/>
</dbReference>
<accession>A0AAJ4SJX2</accession>
<comment type="similarity">
    <text evidence="2">Belongs to the Orn/Lys/Arg decarboxylase class-I family.</text>
</comment>
<gene>
    <name evidence="8" type="ORF">CD117_01350</name>
</gene>
<keyword evidence="4" id="KW-0663">Pyridoxal phosphate</keyword>
<dbReference type="SUPFAM" id="SSF55904">
    <property type="entry name" value="Ornithine decarboxylase C-terminal domain"/>
    <property type="match status" value="1"/>
</dbReference>
<dbReference type="InterPro" id="IPR052357">
    <property type="entry name" value="Orn_Lys_Arg_decarboxylase-I"/>
</dbReference>
<feature type="domain" description="Orn/Lys/Arg decarboxylase C-terminal" evidence="7">
    <location>
        <begin position="376"/>
        <end position="423"/>
    </location>
</feature>
<keyword evidence="3" id="KW-0210">Decarboxylase</keyword>
<comment type="caution">
    <text evidence="8">The sequence shown here is derived from an EMBL/GenBank/DDBJ whole genome shotgun (WGS) entry which is preliminary data.</text>
</comment>
<evidence type="ECO:0000256" key="3">
    <source>
        <dbReference type="ARBA" id="ARBA00022793"/>
    </source>
</evidence>
<evidence type="ECO:0000256" key="1">
    <source>
        <dbReference type="ARBA" id="ARBA00001933"/>
    </source>
</evidence>